<reference evidence="1 2" key="1">
    <citation type="journal article" date="2007" name="Nature">
        <title>Evolution of genes and genomes on the Drosophila phylogeny.</title>
        <authorList>
            <consortium name="Drosophila 12 Genomes Consortium"/>
            <person name="Clark A.G."/>
            <person name="Eisen M.B."/>
            <person name="Smith D.R."/>
            <person name="Bergman C.M."/>
            <person name="Oliver B."/>
            <person name="Markow T.A."/>
            <person name="Kaufman T.C."/>
            <person name="Kellis M."/>
            <person name="Gelbart W."/>
            <person name="Iyer V.N."/>
            <person name="Pollard D.A."/>
            <person name="Sackton T.B."/>
            <person name="Larracuente A.M."/>
            <person name="Singh N.D."/>
            <person name="Abad J.P."/>
            <person name="Abt D.N."/>
            <person name="Adryan B."/>
            <person name="Aguade M."/>
            <person name="Akashi H."/>
            <person name="Anderson W.W."/>
            <person name="Aquadro C.F."/>
            <person name="Ardell D.H."/>
            <person name="Arguello R."/>
            <person name="Artieri C.G."/>
            <person name="Barbash D.A."/>
            <person name="Barker D."/>
            <person name="Barsanti P."/>
            <person name="Batterham P."/>
            <person name="Batzoglou S."/>
            <person name="Begun D."/>
            <person name="Bhutkar A."/>
            <person name="Blanco E."/>
            <person name="Bosak S.A."/>
            <person name="Bradley R.K."/>
            <person name="Brand A.D."/>
            <person name="Brent M.R."/>
            <person name="Brooks A.N."/>
            <person name="Brown R.H."/>
            <person name="Butlin R.K."/>
            <person name="Caggese C."/>
            <person name="Calvi B.R."/>
            <person name="Bernardo de Carvalho A."/>
            <person name="Caspi A."/>
            <person name="Castrezana S."/>
            <person name="Celniker S.E."/>
            <person name="Chang J.L."/>
            <person name="Chapple C."/>
            <person name="Chatterji S."/>
            <person name="Chinwalla A."/>
            <person name="Civetta A."/>
            <person name="Clifton S.W."/>
            <person name="Comeron J.M."/>
            <person name="Costello J.C."/>
            <person name="Coyne J.A."/>
            <person name="Daub J."/>
            <person name="David R.G."/>
            <person name="Delcher A.L."/>
            <person name="Delehaunty K."/>
            <person name="Do C.B."/>
            <person name="Ebling H."/>
            <person name="Edwards K."/>
            <person name="Eickbush T."/>
            <person name="Evans J.D."/>
            <person name="Filipski A."/>
            <person name="Findeiss S."/>
            <person name="Freyhult E."/>
            <person name="Fulton L."/>
            <person name="Fulton R."/>
            <person name="Garcia A.C."/>
            <person name="Gardiner A."/>
            <person name="Garfield D.A."/>
            <person name="Garvin B.E."/>
            <person name="Gibson G."/>
            <person name="Gilbert D."/>
            <person name="Gnerre S."/>
            <person name="Godfrey J."/>
            <person name="Good R."/>
            <person name="Gotea V."/>
            <person name="Gravely B."/>
            <person name="Greenberg A.J."/>
            <person name="Griffiths-Jones S."/>
            <person name="Gross S."/>
            <person name="Guigo R."/>
            <person name="Gustafson E.A."/>
            <person name="Haerty W."/>
            <person name="Hahn M.W."/>
            <person name="Halligan D.L."/>
            <person name="Halpern A.L."/>
            <person name="Halter G.M."/>
            <person name="Han M.V."/>
            <person name="Heger A."/>
            <person name="Hillier L."/>
            <person name="Hinrichs A.S."/>
            <person name="Holmes I."/>
            <person name="Hoskins R.A."/>
            <person name="Hubisz M.J."/>
            <person name="Hultmark D."/>
            <person name="Huntley M.A."/>
            <person name="Jaffe D.B."/>
            <person name="Jagadeeshan S."/>
            <person name="Jeck W.R."/>
            <person name="Johnson J."/>
            <person name="Jones C.D."/>
            <person name="Jordan W.C."/>
            <person name="Karpen G.H."/>
            <person name="Kataoka E."/>
            <person name="Keightley P.D."/>
            <person name="Kheradpour P."/>
            <person name="Kirkness E.F."/>
            <person name="Koerich L.B."/>
            <person name="Kristiansen K."/>
            <person name="Kudrna D."/>
            <person name="Kulathinal R.J."/>
            <person name="Kumar S."/>
            <person name="Kwok R."/>
            <person name="Lander E."/>
            <person name="Langley C.H."/>
            <person name="Lapoint R."/>
            <person name="Lazzaro B.P."/>
            <person name="Lee S.J."/>
            <person name="Levesque L."/>
            <person name="Li R."/>
            <person name="Lin C.F."/>
            <person name="Lin M.F."/>
            <person name="Lindblad-Toh K."/>
            <person name="Llopart A."/>
            <person name="Long M."/>
            <person name="Low L."/>
            <person name="Lozovsky E."/>
            <person name="Lu J."/>
            <person name="Luo M."/>
            <person name="Machado C.A."/>
            <person name="Makalowski W."/>
            <person name="Marzo M."/>
            <person name="Matsuda M."/>
            <person name="Matzkin L."/>
            <person name="McAllister B."/>
            <person name="McBride C.S."/>
            <person name="McKernan B."/>
            <person name="McKernan K."/>
            <person name="Mendez-Lago M."/>
            <person name="Minx P."/>
            <person name="Mollenhauer M.U."/>
            <person name="Montooth K."/>
            <person name="Mount S.M."/>
            <person name="Mu X."/>
            <person name="Myers E."/>
            <person name="Negre B."/>
            <person name="Newfeld S."/>
            <person name="Nielsen R."/>
            <person name="Noor M.A."/>
            <person name="O'Grady P."/>
            <person name="Pachter L."/>
            <person name="Papaceit M."/>
            <person name="Parisi M.J."/>
            <person name="Parisi M."/>
            <person name="Parts L."/>
            <person name="Pedersen J.S."/>
            <person name="Pesole G."/>
            <person name="Phillippy A.M."/>
            <person name="Ponting C.P."/>
            <person name="Pop M."/>
            <person name="Porcelli D."/>
            <person name="Powell J.R."/>
            <person name="Prohaska S."/>
            <person name="Pruitt K."/>
            <person name="Puig M."/>
            <person name="Quesneville H."/>
            <person name="Ram K.R."/>
            <person name="Rand D."/>
            <person name="Rasmussen M.D."/>
            <person name="Reed L.K."/>
            <person name="Reenan R."/>
            <person name="Reily A."/>
            <person name="Remington K.A."/>
            <person name="Rieger T.T."/>
            <person name="Ritchie M.G."/>
            <person name="Robin C."/>
            <person name="Rogers Y.H."/>
            <person name="Rohde C."/>
            <person name="Rozas J."/>
            <person name="Rubenfield M.J."/>
            <person name="Ruiz A."/>
            <person name="Russo S."/>
            <person name="Salzberg S.L."/>
            <person name="Sanchez-Gracia A."/>
            <person name="Saranga D.J."/>
            <person name="Sato H."/>
            <person name="Schaeffer S.W."/>
            <person name="Schatz M.C."/>
            <person name="Schlenke T."/>
            <person name="Schwartz R."/>
            <person name="Segarra C."/>
            <person name="Singh R.S."/>
            <person name="Sirot L."/>
            <person name="Sirota M."/>
            <person name="Sisneros N.B."/>
            <person name="Smith C.D."/>
            <person name="Smith T.F."/>
            <person name="Spieth J."/>
            <person name="Stage D.E."/>
            <person name="Stark A."/>
            <person name="Stephan W."/>
            <person name="Strausberg R.L."/>
            <person name="Strempel S."/>
            <person name="Sturgill D."/>
            <person name="Sutton G."/>
            <person name="Sutton G.G."/>
            <person name="Tao W."/>
            <person name="Teichmann S."/>
            <person name="Tobari Y.N."/>
            <person name="Tomimura Y."/>
            <person name="Tsolas J.M."/>
            <person name="Valente V.L."/>
            <person name="Venter E."/>
            <person name="Venter J.C."/>
            <person name="Vicario S."/>
            <person name="Vieira F.G."/>
            <person name="Vilella A.J."/>
            <person name="Villasante A."/>
            <person name="Walenz B."/>
            <person name="Wang J."/>
            <person name="Wasserman M."/>
            <person name="Watts T."/>
            <person name="Wilson D."/>
            <person name="Wilson R.K."/>
            <person name="Wing R.A."/>
            <person name="Wolfner M.F."/>
            <person name="Wong A."/>
            <person name="Wong G.K."/>
            <person name="Wu C.I."/>
            <person name="Wu G."/>
            <person name="Yamamoto D."/>
            <person name="Yang H.P."/>
            <person name="Yang S.P."/>
            <person name="Yorke J.A."/>
            <person name="Yoshida K."/>
            <person name="Zdobnov E."/>
            <person name="Zhang P."/>
            <person name="Zhang Y."/>
            <person name="Zimin A.V."/>
            <person name="Baldwin J."/>
            <person name="Abdouelleil A."/>
            <person name="Abdulkadir J."/>
            <person name="Abebe A."/>
            <person name="Abera B."/>
            <person name="Abreu J."/>
            <person name="Acer S.C."/>
            <person name="Aftuck L."/>
            <person name="Alexander A."/>
            <person name="An P."/>
            <person name="Anderson E."/>
            <person name="Anderson S."/>
            <person name="Arachi H."/>
            <person name="Azer M."/>
            <person name="Bachantsang P."/>
            <person name="Barry A."/>
            <person name="Bayul T."/>
            <person name="Berlin A."/>
            <person name="Bessette D."/>
            <person name="Bloom T."/>
            <person name="Blye J."/>
            <person name="Boguslavskiy L."/>
            <person name="Bonnet C."/>
            <person name="Boukhgalter B."/>
            <person name="Bourzgui I."/>
            <person name="Brown A."/>
            <person name="Cahill P."/>
            <person name="Channer S."/>
            <person name="Cheshatsang Y."/>
            <person name="Chuda L."/>
            <person name="Citroen M."/>
            <person name="Collymore A."/>
            <person name="Cooke P."/>
            <person name="Costello M."/>
            <person name="D'Aco K."/>
            <person name="Daza R."/>
            <person name="De Haan G."/>
            <person name="DeGray S."/>
            <person name="DeMaso C."/>
            <person name="Dhargay N."/>
            <person name="Dooley K."/>
            <person name="Dooley E."/>
            <person name="Doricent M."/>
            <person name="Dorje P."/>
            <person name="Dorjee K."/>
            <person name="Dupes A."/>
            <person name="Elong R."/>
            <person name="Falk J."/>
            <person name="Farina A."/>
            <person name="Faro S."/>
            <person name="Ferguson D."/>
            <person name="Fisher S."/>
            <person name="Foley C.D."/>
            <person name="Franke A."/>
            <person name="Friedrich D."/>
            <person name="Gadbois L."/>
            <person name="Gearin G."/>
            <person name="Gearin C.R."/>
            <person name="Giannoukos G."/>
            <person name="Goode T."/>
            <person name="Graham J."/>
            <person name="Grandbois E."/>
            <person name="Grewal S."/>
            <person name="Gyaltsen K."/>
            <person name="Hafez N."/>
            <person name="Hagos B."/>
            <person name="Hall J."/>
            <person name="Henson C."/>
            <person name="Hollinger A."/>
            <person name="Honan T."/>
            <person name="Huard M.D."/>
            <person name="Hughes L."/>
            <person name="Hurhula B."/>
            <person name="Husby M.E."/>
            <person name="Kamat A."/>
            <person name="Kanga B."/>
            <person name="Kashin S."/>
            <person name="Khazanovich D."/>
            <person name="Kisner P."/>
            <person name="Lance K."/>
            <person name="Lara M."/>
            <person name="Lee W."/>
            <person name="Lennon N."/>
            <person name="Letendre F."/>
            <person name="LeVine R."/>
            <person name="Lipovsky A."/>
            <person name="Liu X."/>
            <person name="Liu J."/>
            <person name="Liu S."/>
            <person name="Lokyitsang T."/>
            <person name="Lokyitsang Y."/>
            <person name="Lubonja R."/>
            <person name="Lui A."/>
            <person name="MacDonald P."/>
            <person name="Magnisalis V."/>
            <person name="Maru K."/>
            <person name="Matthews C."/>
            <person name="McCusker W."/>
            <person name="McDonough S."/>
            <person name="Mehta T."/>
            <person name="Meldrim J."/>
            <person name="Meneus L."/>
            <person name="Mihai O."/>
            <person name="Mihalev A."/>
            <person name="Mihova T."/>
            <person name="Mittelman R."/>
            <person name="Mlenga V."/>
            <person name="Montmayeur A."/>
            <person name="Mulrain L."/>
            <person name="Navidi A."/>
            <person name="Naylor J."/>
            <person name="Negash T."/>
            <person name="Nguyen T."/>
            <person name="Nguyen N."/>
            <person name="Nicol R."/>
            <person name="Norbu C."/>
            <person name="Norbu N."/>
            <person name="Novod N."/>
            <person name="O'Neill B."/>
            <person name="Osman S."/>
            <person name="Markiewicz E."/>
            <person name="Oyono O.L."/>
            <person name="Patti C."/>
            <person name="Phunkhang P."/>
            <person name="Pierre F."/>
            <person name="Priest M."/>
            <person name="Raghuraman S."/>
            <person name="Rege F."/>
            <person name="Reyes R."/>
            <person name="Rise C."/>
            <person name="Rogov P."/>
            <person name="Ross K."/>
            <person name="Ryan E."/>
            <person name="Settipalli S."/>
            <person name="Shea T."/>
            <person name="Sherpa N."/>
            <person name="Shi L."/>
            <person name="Shih D."/>
            <person name="Sparrow T."/>
            <person name="Spaulding J."/>
            <person name="Stalker J."/>
            <person name="Stange-Thomann N."/>
            <person name="Stavropoulos S."/>
            <person name="Stone C."/>
            <person name="Strader C."/>
            <person name="Tesfaye S."/>
            <person name="Thomson T."/>
            <person name="Thoulutsang Y."/>
            <person name="Thoulutsang D."/>
            <person name="Topham K."/>
            <person name="Topping I."/>
            <person name="Tsamla T."/>
            <person name="Vassiliev H."/>
            <person name="Vo A."/>
            <person name="Wangchuk T."/>
            <person name="Wangdi T."/>
            <person name="Weiand M."/>
            <person name="Wilkinson J."/>
            <person name="Wilson A."/>
            <person name="Yadav S."/>
            <person name="Young G."/>
            <person name="Yu Q."/>
            <person name="Zembek L."/>
            <person name="Zhong D."/>
            <person name="Zimmer A."/>
            <person name="Zwirko Z."/>
            <person name="Jaffe D.B."/>
            <person name="Alvarez P."/>
            <person name="Brockman W."/>
            <person name="Butler J."/>
            <person name="Chin C."/>
            <person name="Gnerre S."/>
            <person name="Grabherr M."/>
            <person name="Kleber M."/>
            <person name="Mauceli E."/>
            <person name="MacCallum I."/>
        </authorList>
    </citation>
    <scope>NUCLEOTIDE SEQUENCE [LARGE SCALE GENOMIC DNA]</scope>
    <source>
        <strain evidence="2">MSH-3 / Tucson 14011-0111.49</strain>
    </source>
</reference>
<keyword evidence="2" id="KW-1185">Reference proteome</keyword>
<proteinExistence type="predicted"/>
<name>B4GMZ0_DROPE</name>
<organism evidence="2">
    <name type="scientific">Drosophila persimilis</name>
    <name type="common">Fruit fly</name>
    <dbReference type="NCBI Taxonomy" id="7234"/>
    <lineage>
        <taxon>Eukaryota</taxon>
        <taxon>Metazoa</taxon>
        <taxon>Ecdysozoa</taxon>
        <taxon>Arthropoda</taxon>
        <taxon>Hexapoda</taxon>
        <taxon>Insecta</taxon>
        <taxon>Pterygota</taxon>
        <taxon>Neoptera</taxon>
        <taxon>Endopterygota</taxon>
        <taxon>Diptera</taxon>
        <taxon>Brachycera</taxon>
        <taxon>Muscomorpha</taxon>
        <taxon>Ephydroidea</taxon>
        <taxon>Drosophilidae</taxon>
        <taxon>Drosophila</taxon>
        <taxon>Sophophora</taxon>
    </lineage>
</organism>
<dbReference type="HOGENOM" id="CLU_1637189_0_0_1"/>
<gene>
    <name evidence="1" type="primary">Dper\GL12470</name>
    <name evidence="1" type="ORF">Dper_GL12470</name>
</gene>
<dbReference type="Proteomes" id="UP000008744">
    <property type="component" value="Unassembled WGS sequence"/>
</dbReference>
<dbReference type="AlphaFoldDB" id="B4GMZ0"/>
<dbReference type="EMBL" id="CH479185">
    <property type="protein sequence ID" value="EDW38214.1"/>
    <property type="molecule type" value="Genomic_DNA"/>
</dbReference>
<evidence type="ECO:0000313" key="2">
    <source>
        <dbReference type="Proteomes" id="UP000008744"/>
    </source>
</evidence>
<evidence type="ECO:0000313" key="1">
    <source>
        <dbReference type="EMBL" id="EDW38214.1"/>
    </source>
</evidence>
<protein>
    <submittedName>
        <fullName evidence="1">GL12470</fullName>
    </submittedName>
</protein>
<accession>B4GMZ0</accession>
<sequence>MSCPMPNAPCPMRAYPWRIRTSTSLVHMGRKRTCDWPQTKAEDAIGHQWHEWHTDLDRQQYENVTLIGAERNLNVPTIHRSYRDQDQNQDQVFTVPHLLCGLAAERKSRPLGLSSPSAMPVRLTLPESNFVLVIIIVAFGCFSSRPSAEAQHRMEEEYNNNI</sequence>